<dbReference type="Gene3D" id="3.40.50.10140">
    <property type="entry name" value="Toll/interleukin-1 receptor homology (TIR) domain"/>
    <property type="match status" value="1"/>
</dbReference>
<dbReference type="InterPro" id="IPR013568">
    <property type="entry name" value="SEFIR_dom"/>
</dbReference>
<evidence type="ECO:0000313" key="3">
    <source>
        <dbReference type="Proteomes" id="UP001230908"/>
    </source>
</evidence>
<sequence>MSDPAASAPAPRVFVSYSWDSEPHKAWVLQLAVRLRRNGIDVVLDRWNARLGANLPLFTEEGVDASDRILVIVTEMYAHKAYEGRGGVSYERRLLTADLMDDLTNDRILTILRDNPDRKIPIFLGQPVYLDFRDDADYETRYAELIHNLHGREILPVPLLGPNPFLSNPPSEVELALRNDPARYVSPNARGSVTFDHSNNDGRYVLGSGDMTFTLKTSNAGKGSVYVYNDPVDIQLVALAAGITEPSQISDASVHDSSSRSRHIRQGDAVVLRNSNGYWAVVCVDEVHTRDSAPSGRPSLSFRYAIQPDRTADFSRL</sequence>
<feature type="domain" description="SEFIR" evidence="1">
    <location>
        <begin position="10"/>
        <end position="141"/>
    </location>
</feature>
<keyword evidence="3" id="KW-1185">Reference proteome</keyword>
<dbReference type="PROSITE" id="PS51534">
    <property type="entry name" value="SEFIR"/>
    <property type="match status" value="1"/>
</dbReference>
<organism evidence="2 3">
    <name type="scientific">Phytohabitans maris</name>
    <dbReference type="NCBI Taxonomy" id="3071409"/>
    <lineage>
        <taxon>Bacteria</taxon>
        <taxon>Bacillati</taxon>
        <taxon>Actinomycetota</taxon>
        <taxon>Actinomycetes</taxon>
        <taxon>Micromonosporales</taxon>
        <taxon>Micromonosporaceae</taxon>
    </lineage>
</organism>
<comment type="caution">
    <text evidence="2">The sequence shown here is derived from an EMBL/GenBank/DDBJ whole genome shotgun (WGS) entry which is preliminary data.</text>
</comment>
<evidence type="ECO:0000313" key="2">
    <source>
        <dbReference type="EMBL" id="MDQ7909038.1"/>
    </source>
</evidence>
<reference evidence="2 3" key="1">
    <citation type="submission" date="2023-08" db="EMBL/GenBank/DDBJ databases">
        <title>Phytohabitans sansha sp. nov., isolated from marine sediment.</title>
        <authorList>
            <person name="Zhao Y."/>
            <person name="Yi K."/>
        </authorList>
    </citation>
    <scope>NUCLEOTIDE SEQUENCE [LARGE SCALE GENOMIC DNA]</scope>
    <source>
        <strain evidence="2 3">ZYX-F-186</strain>
    </source>
</reference>
<protein>
    <submittedName>
        <fullName evidence="2">Toll/interleukin-1 receptor domain-containing protein</fullName>
    </submittedName>
</protein>
<dbReference type="InterPro" id="IPR000157">
    <property type="entry name" value="TIR_dom"/>
</dbReference>
<evidence type="ECO:0000259" key="1">
    <source>
        <dbReference type="PROSITE" id="PS51534"/>
    </source>
</evidence>
<accession>A0ABU0ZQ10</accession>
<gene>
    <name evidence="2" type="ORF">RB614_31395</name>
</gene>
<dbReference type="Pfam" id="PF13676">
    <property type="entry name" value="TIR_2"/>
    <property type="match status" value="1"/>
</dbReference>
<dbReference type="InterPro" id="IPR035897">
    <property type="entry name" value="Toll_tir_struct_dom_sf"/>
</dbReference>
<dbReference type="EMBL" id="JAVHUY010000037">
    <property type="protein sequence ID" value="MDQ7909038.1"/>
    <property type="molecule type" value="Genomic_DNA"/>
</dbReference>
<dbReference type="RefSeq" id="WP_308716302.1">
    <property type="nucleotide sequence ID" value="NZ_JAVHUY010000037.1"/>
</dbReference>
<proteinExistence type="predicted"/>
<dbReference type="Proteomes" id="UP001230908">
    <property type="component" value="Unassembled WGS sequence"/>
</dbReference>
<dbReference type="SUPFAM" id="SSF52200">
    <property type="entry name" value="Toll/Interleukin receptor TIR domain"/>
    <property type="match status" value="1"/>
</dbReference>
<name>A0ABU0ZQ10_9ACTN</name>
<keyword evidence="2" id="KW-0675">Receptor</keyword>